<feature type="region of interest" description="Disordered" evidence="6">
    <location>
        <begin position="997"/>
        <end position="1016"/>
    </location>
</feature>
<reference evidence="9 10" key="1">
    <citation type="submission" date="2019-04" db="EMBL/GenBank/DDBJ databases">
        <authorList>
            <person name="Jiang L."/>
        </authorList>
    </citation>
    <scope>NUCLEOTIDE SEQUENCE [LARGE SCALE GENOMIC DNA]</scope>
    <source>
        <strain evidence="9 10">YIM 131853</strain>
    </source>
</reference>
<dbReference type="RefSeq" id="WP_136426301.1">
    <property type="nucleotide sequence ID" value="NZ_SSSM01000001.1"/>
</dbReference>
<protein>
    <recommendedName>
        <fullName evidence="8">ABC3 transporter permease C-terminal domain-containing protein</fullName>
    </recommendedName>
</protein>
<evidence type="ECO:0000256" key="5">
    <source>
        <dbReference type="ARBA" id="ARBA00023136"/>
    </source>
</evidence>
<keyword evidence="4 7" id="KW-1133">Transmembrane helix</keyword>
<feature type="transmembrane region" description="Helical" evidence="7">
    <location>
        <begin position="24"/>
        <end position="48"/>
    </location>
</feature>
<feature type="transmembrane region" description="Helical" evidence="7">
    <location>
        <begin position="406"/>
        <end position="434"/>
    </location>
</feature>
<feature type="transmembrane region" description="Helical" evidence="7">
    <location>
        <begin position="531"/>
        <end position="553"/>
    </location>
</feature>
<feature type="transmembrane region" description="Helical" evidence="7">
    <location>
        <begin position="446"/>
        <end position="469"/>
    </location>
</feature>
<evidence type="ECO:0000256" key="6">
    <source>
        <dbReference type="SAM" id="MobiDB-lite"/>
    </source>
</evidence>
<accession>A0A4S4FS49</accession>
<proteinExistence type="predicted"/>
<evidence type="ECO:0000256" key="4">
    <source>
        <dbReference type="ARBA" id="ARBA00022989"/>
    </source>
</evidence>
<feature type="transmembrane region" description="Helical" evidence="7">
    <location>
        <begin position="969"/>
        <end position="993"/>
    </location>
</feature>
<dbReference type="AlphaFoldDB" id="A0A4S4FS49"/>
<dbReference type="GO" id="GO:0005886">
    <property type="term" value="C:plasma membrane"/>
    <property type="evidence" value="ECO:0007669"/>
    <property type="project" value="UniProtKB-SubCell"/>
</dbReference>
<organism evidence="9 10">
    <name type="scientific">Naasia lichenicola</name>
    <dbReference type="NCBI Taxonomy" id="2565933"/>
    <lineage>
        <taxon>Bacteria</taxon>
        <taxon>Bacillati</taxon>
        <taxon>Actinomycetota</taxon>
        <taxon>Actinomycetes</taxon>
        <taxon>Micrococcales</taxon>
        <taxon>Microbacteriaceae</taxon>
        <taxon>Naasia</taxon>
    </lineage>
</organism>
<keyword evidence="2" id="KW-1003">Cell membrane</keyword>
<comment type="subcellular location">
    <subcellularLocation>
        <location evidence="1">Cell membrane</location>
        <topology evidence="1">Multi-pass membrane protein</topology>
    </subcellularLocation>
</comment>
<evidence type="ECO:0000256" key="2">
    <source>
        <dbReference type="ARBA" id="ARBA00022475"/>
    </source>
</evidence>
<keyword evidence="10" id="KW-1185">Reference proteome</keyword>
<feature type="transmembrane region" description="Helical" evidence="7">
    <location>
        <begin position="353"/>
        <end position="386"/>
    </location>
</feature>
<feature type="transmembrane region" description="Helical" evidence="7">
    <location>
        <begin position="475"/>
        <end position="499"/>
    </location>
</feature>
<sequence>MSEVQRTGGPGAIRLLARRFRTQLAAQLGIAAVVLIVCITGVITSIGLDLASAVGGRELLRDAPASQASLAVQTGLAADGSAQDAAMRSVFAQRFAGIPIQITRTVSVPPADLISGGNGTGSVDPAAPRVLLEADPDLLSAARVVSGEWPAVEQSTVPGPLAAAVQADAAELLGIGVGDPLVVAISSRSVSLLVSALWEPRDPAASRWHGDPAPASGSTLDGVGPVILEENDLVTVPVPATVRWVVAPRIDAIEPGAIDRLARASDADGISEDIDRSGGIGVGGVSVDGGLADSAAATGQALAGARGISGIPLALVAALAIAALVQLGGLLASSRSTEAVVVRARGASSRQLLAAAVLEAAVVCLPSAAVGGLLGGVLGVPAAAAMLGTAHSDPSSSALDSSLGSALGLSIGLSAAIGVLSVVVVVASTGAGWWSRSTGAARGVPAGRGLAIATALAVLVAGVAVAQLVGAGRDAAGAVAAGAPVLAAVAGILLLIIAVRPLAAAVARRAAGARGLDVVTAARLIARQAGAFPAILLIAALSSGAMTMGAGIIGTAVSLDTRTADALAGADVRASYAVQGTVSDRSRPITAGAAGELDGVRSATIALSTTATVGPDTLQLMALPARAPASGSGLRALDAGTPLTELRILVRTDAPAERPGAVAISAWLADDDGALARVPLGAAVLSLTRTAGVELSAPLPAASPHWRLLALDAELQASPGAAPVEVTLTSSDLAVGEIGAVHLSSPRPSARALVLSSAVAELPVRLSRAAAARAGLRVGDGFEVALSTGARIPARVEALADQIPGTSSPRAALVDLPTLDAAMLAATGPILQAAEVWVGTDSPDAVAGAIVRSADQPVDVVTRRTASVGAVLDPTLDVLLIGMLAAGAIGGVGFGAATRIRARRSAEEGRILVALGRSHRSERRSSAALIAVVTGYGLLAGSIAGAAAAAICGPVIARLAVPVTALPGSVSFAASGLAGVLLLVVLTALIIVLQSGDAPSSARGGRRGRPATAGPS</sequence>
<evidence type="ECO:0000313" key="9">
    <source>
        <dbReference type="EMBL" id="THG33519.1"/>
    </source>
</evidence>
<comment type="caution">
    <text evidence="9">The sequence shown here is derived from an EMBL/GenBank/DDBJ whole genome shotgun (WGS) entry which is preliminary data.</text>
</comment>
<gene>
    <name evidence="9" type="ORF">E6C64_04065</name>
</gene>
<evidence type="ECO:0000256" key="3">
    <source>
        <dbReference type="ARBA" id="ARBA00022692"/>
    </source>
</evidence>
<evidence type="ECO:0000256" key="7">
    <source>
        <dbReference type="SAM" id="Phobius"/>
    </source>
</evidence>
<feature type="transmembrane region" description="Helical" evidence="7">
    <location>
        <begin position="927"/>
        <end position="957"/>
    </location>
</feature>
<feature type="transmembrane region" description="Helical" evidence="7">
    <location>
        <begin position="878"/>
        <end position="897"/>
    </location>
</feature>
<dbReference type="EMBL" id="SSSM01000001">
    <property type="protein sequence ID" value="THG33519.1"/>
    <property type="molecule type" value="Genomic_DNA"/>
</dbReference>
<dbReference type="Pfam" id="PF02687">
    <property type="entry name" value="FtsX"/>
    <property type="match status" value="1"/>
</dbReference>
<feature type="domain" description="ABC3 transporter permease C-terminal" evidence="8">
    <location>
        <begin position="314"/>
        <end position="425"/>
    </location>
</feature>
<evidence type="ECO:0000256" key="1">
    <source>
        <dbReference type="ARBA" id="ARBA00004651"/>
    </source>
</evidence>
<evidence type="ECO:0000259" key="8">
    <source>
        <dbReference type="Pfam" id="PF02687"/>
    </source>
</evidence>
<dbReference type="Proteomes" id="UP000309133">
    <property type="component" value="Unassembled WGS sequence"/>
</dbReference>
<dbReference type="OrthoDB" id="4981712at2"/>
<keyword evidence="3 7" id="KW-0812">Transmembrane</keyword>
<dbReference type="InterPro" id="IPR003838">
    <property type="entry name" value="ABC3_permease_C"/>
</dbReference>
<keyword evidence="5 7" id="KW-0472">Membrane</keyword>
<feature type="transmembrane region" description="Helical" evidence="7">
    <location>
        <begin position="310"/>
        <end position="332"/>
    </location>
</feature>
<evidence type="ECO:0000313" key="10">
    <source>
        <dbReference type="Proteomes" id="UP000309133"/>
    </source>
</evidence>
<name>A0A4S4FS49_9MICO</name>